<keyword evidence="4" id="KW-0804">Transcription</keyword>
<evidence type="ECO:0000256" key="1">
    <source>
        <dbReference type="ARBA" id="ARBA00023015"/>
    </source>
</evidence>
<dbReference type="Pfam" id="PF12833">
    <property type="entry name" value="HTH_18"/>
    <property type="match status" value="1"/>
</dbReference>
<reference evidence="6 7" key="1">
    <citation type="submission" date="2019-10" db="EMBL/GenBank/DDBJ databases">
        <title>Nocardia macrotermitis sp. nov. and Nocardia aurantia sp. nov., isolated from the gut of fungus growing-termite Macrotermes natalensis.</title>
        <authorList>
            <person name="Benndorf R."/>
            <person name="Schwitalla J."/>
            <person name="Martin K."/>
            <person name="De Beer W."/>
            <person name="Kaster A.-K."/>
            <person name="Vollmers J."/>
            <person name="Poulsen M."/>
            <person name="Beemelmanns C."/>
        </authorList>
    </citation>
    <scope>NUCLEOTIDE SEQUENCE [LARGE SCALE GENOMIC DNA]</scope>
    <source>
        <strain evidence="6 7">RB56</strain>
    </source>
</reference>
<evidence type="ECO:0000256" key="2">
    <source>
        <dbReference type="ARBA" id="ARBA00023125"/>
    </source>
</evidence>
<dbReference type="GO" id="GO:0043565">
    <property type="term" value="F:sequence-specific DNA binding"/>
    <property type="evidence" value="ECO:0007669"/>
    <property type="project" value="InterPro"/>
</dbReference>
<dbReference type="InterPro" id="IPR014710">
    <property type="entry name" value="RmlC-like_jellyroll"/>
</dbReference>
<dbReference type="PROSITE" id="PS01124">
    <property type="entry name" value="HTH_ARAC_FAMILY_2"/>
    <property type="match status" value="1"/>
</dbReference>
<dbReference type="PRINTS" id="PR00032">
    <property type="entry name" value="HTHARAC"/>
</dbReference>
<dbReference type="InterPro" id="IPR050204">
    <property type="entry name" value="AraC_XylS_family_regulators"/>
</dbReference>
<dbReference type="Gene3D" id="1.10.10.60">
    <property type="entry name" value="Homeodomain-like"/>
    <property type="match status" value="2"/>
</dbReference>
<dbReference type="InterPro" id="IPR018062">
    <property type="entry name" value="HTH_AraC-typ_CS"/>
</dbReference>
<keyword evidence="3" id="KW-0010">Activator</keyword>
<dbReference type="PROSITE" id="PS00041">
    <property type="entry name" value="HTH_ARAC_FAMILY_1"/>
    <property type="match status" value="1"/>
</dbReference>
<feature type="domain" description="HTH araC/xylS-type" evidence="5">
    <location>
        <begin position="176"/>
        <end position="274"/>
    </location>
</feature>
<dbReference type="SUPFAM" id="SSF51215">
    <property type="entry name" value="Regulatory protein AraC"/>
    <property type="match status" value="1"/>
</dbReference>
<gene>
    <name evidence="6" type="ORF">NRB56_64970</name>
</gene>
<evidence type="ECO:0000313" key="6">
    <source>
        <dbReference type="EMBL" id="MQY30893.1"/>
    </source>
</evidence>
<proteinExistence type="predicted"/>
<dbReference type="EMBL" id="WEGI01000015">
    <property type="protein sequence ID" value="MQY30893.1"/>
    <property type="molecule type" value="Genomic_DNA"/>
</dbReference>
<keyword evidence="7" id="KW-1185">Reference proteome</keyword>
<dbReference type="SUPFAM" id="SSF46689">
    <property type="entry name" value="Homeodomain-like"/>
    <property type="match status" value="2"/>
</dbReference>
<dbReference type="SMART" id="SM00342">
    <property type="entry name" value="HTH_ARAC"/>
    <property type="match status" value="1"/>
</dbReference>
<accession>A0A7K0DYL2</accession>
<evidence type="ECO:0000256" key="3">
    <source>
        <dbReference type="ARBA" id="ARBA00023159"/>
    </source>
</evidence>
<dbReference type="GO" id="GO:0003700">
    <property type="term" value="F:DNA-binding transcription factor activity"/>
    <property type="evidence" value="ECO:0007669"/>
    <property type="project" value="InterPro"/>
</dbReference>
<dbReference type="InterPro" id="IPR009057">
    <property type="entry name" value="Homeodomain-like_sf"/>
</dbReference>
<sequence length="289" mass="31581">MDVISDVVAELRIGAPHSSRTERRTPWEDRFEATDSVGFHLVLRGTCRLTAAGQPPRELGAGDVVLLPRGVAHSIGGHVLGIPTLLLCGAYRFDRSRRHPLLTELPEVLHLPAGPRRPAALDTALDLLTRELDTDPDSGAVGPLLEILLLFMLRAWYDGRDGDAGWGAALSDPDLGPALRAIHRDPANAWTVQTLGDRAHMSRSSFAQRFTETVGVAPQTYLTRWRMTLAARRLRDTDDTLRVVAESVGYTSEYAFAKAFKREFGVAPGRYRHLAAAAPEYPATGSTGE</sequence>
<dbReference type="Gene3D" id="2.60.120.10">
    <property type="entry name" value="Jelly Rolls"/>
    <property type="match status" value="1"/>
</dbReference>
<evidence type="ECO:0000313" key="7">
    <source>
        <dbReference type="Proteomes" id="UP000431401"/>
    </source>
</evidence>
<protein>
    <submittedName>
        <fullName evidence="6">IS5 family transposase IS4811</fullName>
    </submittedName>
</protein>
<dbReference type="InterPro" id="IPR020449">
    <property type="entry name" value="Tscrpt_reg_AraC-type_HTH"/>
</dbReference>
<comment type="caution">
    <text evidence="6">The sequence shown here is derived from an EMBL/GenBank/DDBJ whole genome shotgun (WGS) entry which is preliminary data.</text>
</comment>
<dbReference type="InterPro" id="IPR037923">
    <property type="entry name" value="HTH-like"/>
</dbReference>
<name>A0A7K0DYL2_9NOCA</name>
<keyword evidence="1" id="KW-0805">Transcription regulation</keyword>
<dbReference type="InterPro" id="IPR018060">
    <property type="entry name" value="HTH_AraC"/>
</dbReference>
<dbReference type="AlphaFoldDB" id="A0A7K0DYL2"/>
<evidence type="ECO:0000256" key="4">
    <source>
        <dbReference type="ARBA" id="ARBA00023163"/>
    </source>
</evidence>
<evidence type="ECO:0000259" key="5">
    <source>
        <dbReference type="PROSITE" id="PS01124"/>
    </source>
</evidence>
<dbReference type="PANTHER" id="PTHR46796:SF7">
    <property type="entry name" value="ARAC FAMILY TRANSCRIPTIONAL REGULATOR"/>
    <property type="match status" value="1"/>
</dbReference>
<dbReference type="PANTHER" id="PTHR46796">
    <property type="entry name" value="HTH-TYPE TRANSCRIPTIONAL ACTIVATOR RHAS-RELATED"/>
    <property type="match status" value="1"/>
</dbReference>
<organism evidence="6 7">
    <name type="scientific">Nocardia aurantia</name>
    <dbReference type="NCBI Taxonomy" id="2585199"/>
    <lineage>
        <taxon>Bacteria</taxon>
        <taxon>Bacillati</taxon>
        <taxon>Actinomycetota</taxon>
        <taxon>Actinomycetes</taxon>
        <taxon>Mycobacteriales</taxon>
        <taxon>Nocardiaceae</taxon>
        <taxon>Nocardia</taxon>
    </lineage>
</organism>
<dbReference type="InterPro" id="IPR032783">
    <property type="entry name" value="AraC_lig"/>
</dbReference>
<dbReference type="Proteomes" id="UP000431401">
    <property type="component" value="Unassembled WGS sequence"/>
</dbReference>
<dbReference type="RefSeq" id="WP_319943851.1">
    <property type="nucleotide sequence ID" value="NZ_WEGI01000015.1"/>
</dbReference>
<dbReference type="Pfam" id="PF12852">
    <property type="entry name" value="Cupin_6"/>
    <property type="match status" value="1"/>
</dbReference>
<keyword evidence="2" id="KW-0238">DNA-binding</keyword>